<feature type="transmembrane region" description="Helical" evidence="1">
    <location>
        <begin position="35"/>
        <end position="55"/>
    </location>
</feature>
<organism evidence="2 3">
    <name type="scientific">Cronobacter condimenti 1330</name>
    <dbReference type="NCBI Taxonomy" id="1073999"/>
    <lineage>
        <taxon>Bacteria</taxon>
        <taxon>Pseudomonadati</taxon>
        <taxon>Pseudomonadota</taxon>
        <taxon>Gammaproteobacteria</taxon>
        <taxon>Enterobacterales</taxon>
        <taxon>Enterobacteriaceae</taxon>
        <taxon>Cronobacter</taxon>
    </lineage>
</organism>
<accession>K8AGD0</accession>
<reference evidence="2" key="1">
    <citation type="submission" date="2012-07" db="EMBL/GenBank/DDBJ databases">
        <authorList>
            <person name="Cummings C."/>
        </authorList>
    </citation>
    <scope>NUCLEOTIDE SEQUENCE</scope>
    <source>
        <strain evidence="2">1330</strain>
    </source>
</reference>
<dbReference type="Proteomes" id="UP000009340">
    <property type="component" value="Unassembled WGS sequence"/>
</dbReference>
<comment type="caution">
    <text evidence="2">The sequence shown here is derived from an EMBL/GenBank/DDBJ whole genome shotgun (WGS) entry which is preliminary data.</text>
</comment>
<keyword evidence="1" id="KW-1133">Transmembrane helix</keyword>
<dbReference type="EMBL" id="CAKW01000099">
    <property type="protein sequence ID" value="CCJ73307.1"/>
    <property type="molecule type" value="Genomic_DNA"/>
</dbReference>
<evidence type="ECO:0000256" key="1">
    <source>
        <dbReference type="SAM" id="Phobius"/>
    </source>
</evidence>
<dbReference type="AlphaFoldDB" id="K8AGD0"/>
<evidence type="ECO:0000313" key="3">
    <source>
        <dbReference type="Proteomes" id="UP000009340"/>
    </source>
</evidence>
<keyword evidence="1" id="KW-0472">Membrane</keyword>
<sequence>MRDHNIGLKSGKEIEDAVAENNGRAQWGLFFKRKALAILFVFYFLCYLFLARFLLF</sequence>
<name>K8AGD0_9ENTR</name>
<proteinExistence type="predicted"/>
<protein>
    <submittedName>
        <fullName evidence="2">Uncharacterized protein</fullName>
    </submittedName>
</protein>
<keyword evidence="1" id="KW-0812">Transmembrane</keyword>
<evidence type="ECO:0000313" key="2">
    <source>
        <dbReference type="EMBL" id="CCJ73307.1"/>
    </source>
</evidence>
<gene>
    <name evidence="2" type="ORF">BN137_2683</name>
</gene>